<protein>
    <submittedName>
        <fullName evidence="5">Siderophore synthetase component</fullName>
    </submittedName>
</protein>
<name>A0A660CHF7_9PSEU</name>
<dbReference type="InterPro" id="IPR007310">
    <property type="entry name" value="Aerobactin_biosyn_IucA/IucC_N"/>
</dbReference>
<dbReference type="EMBL" id="VLJV01000001">
    <property type="protein sequence ID" value="TWH21083.1"/>
    <property type="molecule type" value="Genomic_DNA"/>
</dbReference>
<dbReference type="GO" id="GO:0019290">
    <property type="term" value="P:siderophore biosynthetic process"/>
    <property type="evidence" value="ECO:0007669"/>
    <property type="project" value="InterPro"/>
</dbReference>
<proteinExistence type="inferred from homology"/>
<comment type="similarity">
    <text evidence="2">Belongs to the IucA/IucC family.</text>
</comment>
<dbReference type="InterPro" id="IPR022770">
    <property type="entry name" value="IucA/IucC-like_C"/>
</dbReference>
<evidence type="ECO:0000256" key="1">
    <source>
        <dbReference type="ARBA" id="ARBA00004924"/>
    </source>
</evidence>
<dbReference type="InterPro" id="IPR037455">
    <property type="entry name" value="LucA/IucC-like"/>
</dbReference>
<evidence type="ECO:0000313" key="5">
    <source>
        <dbReference type="EMBL" id="TWH21083.1"/>
    </source>
</evidence>
<evidence type="ECO:0000313" key="6">
    <source>
        <dbReference type="Proteomes" id="UP000317303"/>
    </source>
</evidence>
<dbReference type="Pfam" id="PF06276">
    <property type="entry name" value="FhuF"/>
    <property type="match status" value="2"/>
</dbReference>
<dbReference type="Gene3D" id="1.10.510.40">
    <property type="match status" value="2"/>
</dbReference>
<evidence type="ECO:0000256" key="2">
    <source>
        <dbReference type="ARBA" id="ARBA00007832"/>
    </source>
</evidence>
<dbReference type="AlphaFoldDB" id="A0A660CHF7"/>
<evidence type="ECO:0000259" key="3">
    <source>
        <dbReference type="Pfam" id="PF04183"/>
    </source>
</evidence>
<gene>
    <name evidence="5" type="ORF">JD82_02936</name>
</gene>
<evidence type="ECO:0000259" key="4">
    <source>
        <dbReference type="Pfam" id="PF06276"/>
    </source>
</evidence>
<dbReference type="PANTHER" id="PTHR34384:SF5">
    <property type="entry name" value="L-2,3-DIAMINOPROPANOATE--CITRATE LIGASE"/>
    <property type="match status" value="1"/>
</dbReference>
<keyword evidence="6" id="KW-1185">Reference proteome</keyword>
<sequence>MTRDTTTGTACDATVMSELVDALIRERIHGFADGGLDGEWYRVGDIRFRVRPGGALQPWRHAGGPVLRGNRELTPDELLRVATAGSGESAVDQVAADLRTAVEHAAVPARDGDAESLTALRGRPFHPTARAVVGWNTGELVRYGRAVFGLDWLAVRTEAVRFGSGGWDPGTVPEMPDDARDDETLIPVHPWQLDHVLPSEFAAELAAGTVRVHARGVGRWRATSSIRTLAPVDGDGDGDGDGDAGARPARHVKLPLGVNTLGSQRLLPARYLDNGERGERLLRTILSGDEELAATVVIADETSWCGWDGDPYADRPGHLSAQVRAYPSDVDGSVPMGALASVAWHTANLTDPVPFFRRLAGDFCAMAVGFLTHGVLPEIHGQNVLRVGRRFVLRDHDTVRYCPELLTAPDPEYRVKPGAPQSLRVEDPAALARYLQTLGVQVNLYGIIDALTRTYGVPESRLWTALHEALDAALERRGAHDLRTVLFDTPFWPHRRVLAPLLSQGRSTGLSMPADTGSVPNPLHTGRLADAAAEEARHGAHRRVLNAYLRESGIHEVTRGPLDIELAATGRSVRLTVTYASPAGHHDYAAIPHSAVRAVLGELEARTGLRGTPVLEAQISGSTDNTARYLAARYRGRGRNTADASRTSEQGVLFGHPFHPTPKSAEGFDASDLHAYAPELGVSFPLRHVAVARELVHEEGQVPVPAQVTDATPPGFAAIPVHPWQHQHLMRNPAVRRLVADGALVSLPEQSPHVYPTSSVRTVCDPASGSTWKLPLHVRITNFVRHTPWEHLRRSADAMRAVAALPSYEGFGIVPETGFRTLAPAAAGHDLAAELNAVHRASTPGALVLAGLLEDPTWPAQRVTDPAEWLARFVTLAHGPLMRAFADHGVAFEAHVQNSLLRLDGDGMPARFLVRDMEGVALDRARHRDLPADSPALYHRDEAWQRLCYHAVTNQLAHVIHVLGRSSEVGERALWSVARETMRPWPEAEPLLTAPTLPAKANLLSRFAQRGERPYFVEIPNPLRSVPHREDAS</sequence>
<dbReference type="GO" id="GO:0016881">
    <property type="term" value="F:acid-amino acid ligase activity"/>
    <property type="evidence" value="ECO:0007669"/>
    <property type="project" value="UniProtKB-ARBA"/>
</dbReference>
<comment type="caution">
    <text evidence="5">The sequence shown here is derived from an EMBL/GenBank/DDBJ whole genome shotgun (WGS) entry which is preliminary data.</text>
</comment>
<dbReference type="Proteomes" id="UP000317303">
    <property type="component" value="Unassembled WGS sequence"/>
</dbReference>
<feature type="domain" description="Aerobactin siderophore biosynthesis IucA/IucC-like C-terminal" evidence="4">
    <location>
        <begin position="868"/>
        <end position="1013"/>
    </location>
</feature>
<feature type="domain" description="Aerobactin siderophore biosynthesis IucA/IucC N-terminal" evidence="3">
    <location>
        <begin position="115"/>
        <end position="340"/>
    </location>
</feature>
<dbReference type="Pfam" id="PF04183">
    <property type="entry name" value="IucA_IucC"/>
    <property type="match status" value="2"/>
</dbReference>
<dbReference type="Gene3D" id="6.10.250.3370">
    <property type="match status" value="1"/>
</dbReference>
<feature type="domain" description="Aerobactin siderophore biosynthesis IucA/IucC-like C-terminal" evidence="4">
    <location>
        <begin position="370"/>
        <end position="498"/>
    </location>
</feature>
<comment type="pathway">
    <text evidence="1">Siderophore biosynthesis.</text>
</comment>
<dbReference type="OrthoDB" id="495728at2"/>
<organism evidence="5 6">
    <name type="scientific">Prauserella rugosa</name>
    <dbReference type="NCBI Taxonomy" id="43354"/>
    <lineage>
        <taxon>Bacteria</taxon>
        <taxon>Bacillati</taxon>
        <taxon>Actinomycetota</taxon>
        <taxon>Actinomycetes</taxon>
        <taxon>Pseudonocardiales</taxon>
        <taxon>Pseudonocardiaceae</taxon>
        <taxon>Prauserella</taxon>
    </lineage>
</organism>
<dbReference type="PANTHER" id="PTHR34384">
    <property type="entry name" value="L-2,3-DIAMINOPROPANOATE--CITRATE LIGASE"/>
    <property type="match status" value="1"/>
</dbReference>
<accession>A0A660CHF7</accession>
<reference evidence="5 6" key="1">
    <citation type="submission" date="2019-07" db="EMBL/GenBank/DDBJ databases">
        <title>R&amp;d 2014.</title>
        <authorList>
            <person name="Klenk H.-P."/>
        </authorList>
    </citation>
    <scope>NUCLEOTIDE SEQUENCE [LARGE SCALE GENOMIC DNA]</scope>
    <source>
        <strain evidence="5 6">DSM 43194</strain>
    </source>
</reference>
<feature type="domain" description="Aerobactin siderophore biosynthesis IucA/IucC N-terminal" evidence="3">
    <location>
        <begin position="647"/>
        <end position="844"/>
    </location>
</feature>
<dbReference type="RefSeq" id="WP_051757784.1">
    <property type="nucleotide sequence ID" value="NZ_JOIJ01000007.1"/>
</dbReference>